<dbReference type="Proteomes" id="UP000655366">
    <property type="component" value="Unassembled WGS sequence"/>
</dbReference>
<dbReference type="RefSeq" id="WP_196395676.1">
    <property type="nucleotide sequence ID" value="NZ_JADNYM010000005.1"/>
</dbReference>
<gene>
    <name evidence="1" type="ORF">IV500_04765</name>
</gene>
<reference evidence="1 2" key="1">
    <citation type="submission" date="2020-11" db="EMBL/GenBank/DDBJ databases">
        <title>Arthrobacter antarcticus sp. nov., isolated from Antarctic Soil.</title>
        <authorList>
            <person name="Li J."/>
        </authorList>
    </citation>
    <scope>NUCLEOTIDE SEQUENCE [LARGE SCALE GENOMIC DNA]</scope>
    <source>
        <strain evidence="1 2">Z1-20</strain>
    </source>
</reference>
<accession>A0A931G4S3</accession>
<dbReference type="AlphaFoldDB" id="A0A931G4S3"/>
<protein>
    <submittedName>
        <fullName evidence="1">Uncharacterized protein</fullName>
    </submittedName>
</protein>
<evidence type="ECO:0000313" key="2">
    <source>
        <dbReference type="Proteomes" id="UP000655366"/>
    </source>
</evidence>
<organism evidence="1 2">
    <name type="scientific">Arthrobacter terrae</name>
    <dbReference type="NCBI Taxonomy" id="2935737"/>
    <lineage>
        <taxon>Bacteria</taxon>
        <taxon>Bacillati</taxon>
        <taxon>Actinomycetota</taxon>
        <taxon>Actinomycetes</taxon>
        <taxon>Micrococcales</taxon>
        <taxon>Micrococcaceae</taxon>
        <taxon>Arthrobacter</taxon>
    </lineage>
</organism>
<sequence length="105" mass="11471">MPGKNSALSVSRREWQRLLIDSWGKENEPGGEPWFGAGRFVQHLTPGIFAHVGFCGRETGDTSSNPIRTLIGITCPGCTRVAKQIRRRLDAENRAAAASGHPDRS</sequence>
<evidence type="ECO:0000313" key="1">
    <source>
        <dbReference type="EMBL" id="MBG0738730.1"/>
    </source>
</evidence>
<comment type="caution">
    <text evidence="1">The sequence shown here is derived from an EMBL/GenBank/DDBJ whole genome shotgun (WGS) entry which is preliminary data.</text>
</comment>
<proteinExistence type="predicted"/>
<dbReference type="EMBL" id="JADNYM010000005">
    <property type="protein sequence ID" value="MBG0738730.1"/>
    <property type="molecule type" value="Genomic_DNA"/>
</dbReference>
<name>A0A931G4S3_9MICC</name>
<keyword evidence="2" id="KW-1185">Reference proteome</keyword>